<reference evidence="1" key="1">
    <citation type="submission" date="2018-10" db="EMBL/GenBank/DDBJ databases">
        <authorList>
            <consortium name="PulseNet: The National Subtyping Network for Foodborne Disease Surveillance"/>
            <person name="Tarr C.L."/>
            <person name="Trees E."/>
            <person name="Katz L.S."/>
            <person name="Carleton-Romer H.A."/>
            <person name="Stroika S."/>
            <person name="Kucerova Z."/>
            <person name="Roache K.F."/>
            <person name="Sabol A.L."/>
            <person name="Besser J."/>
            <person name="Gerner-Smidt P."/>
        </authorList>
    </citation>
    <scope>NUCLEOTIDE SEQUENCE [LARGE SCALE GENOMIC DNA]</scope>
    <source>
        <strain evidence="1">PNUSAS057480</strain>
    </source>
</reference>
<dbReference type="EMBL" id="RMEA01000160">
    <property type="protein sequence ID" value="MER45400.1"/>
    <property type="molecule type" value="Genomic_DNA"/>
</dbReference>
<dbReference type="Proteomes" id="UP000885379">
    <property type="component" value="Unassembled WGS sequence"/>
</dbReference>
<evidence type="ECO:0000313" key="1">
    <source>
        <dbReference type="EMBL" id="MER45400.1"/>
    </source>
</evidence>
<evidence type="ECO:0008006" key="2">
    <source>
        <dbReference type="Google" id="ProtNLM"/>
    </source>
</evidence>
<dbReference type="InterPro" id="IPR022747">
    <property type="entry name" value="SopD"/>
</dbReference>
<name>A0A3I8G044_SALER</name>
<proteinExistence type="predicted"/>
<accession>A0A3I8G044</accession>
<comment type="caution">
    <text evidence="1">The sequence shown here is derived from an EMBL/GenBank/DDBJ whole genome shotgun (WGS) entry which is preliminary data.</text>
</comment>
<organism evidence="1">
    <name type="scientific">Salmonella enterica</name>
    <name type="common">Salmonella choleraesuis</name>
    <dbReference type="NCBI Taxonomy" id="28901"/>
    <lineage>
        <taxon>Bacteria</taxon>
        <taxon>Pseudomonadati</taxon>
        <taxon>Pseudomonadota</taxon>
        <taxon>Gammaproteobacteria</taxon>
        <taxon>Enterobacterales</taxon>
        <taxon>Enterobacteriaceae</taxon>
        <taxon>Salmonella</taxon>
    </lineage>
</organism>
<dbReference type="Pfam" id="PF11047">
    <property type="entry name" value="SopD"/>
    <property type="match status" value="1"/>
</dbReference>
<sequence>RKIYRSHNNTLFISKNFGCRNMLL</sequence>
<gene>
    <name evidence="1" type="ORF">ED033_24635</name>
</gene>
<feature type="non-terminal residue" evidence="1">
    <location>
        <position position="1"/>
    </location>
</feature>
<dbReference type="GO" id="GO:0033644">
    <property type="term" value="C:host cell membrane"/>
    <property type="evidence" value="ECO:0007669"/>
    <property type="project" value="InterPro"/>
</dbReference>
<dbReference type="AlphaFoldDB" id="A0A3I8G044"/>
<protein>
    <recommendedName>
        <fullName evidence="2">Pathogenicity island 1 protein SopD2</fullName>
    </recommendedName>
</protein>